<feature type="compositionally biased region" description="Low complexity" evidence="2">
    <location>
        <begin position="87"/>
        <end position="102"/>
    </location>
</feature>
<dbReference type="SUPFAM" id="SSF54593">
    <property type="entry name" value="Glyoxalase/Bleomycin resistance protein/Dihydroxybiphenyl dioxygenase"/>
    <property type="match status" value="1"/>
</dbReference>
<feature type="region of interest" description="Disordered" evidence="2">
    <location>
        <begin position="80"/>
        <end position="102"/>
    </location>
</feature>
<dbReference type="AlphaFoldDB" id="A0A383VEP7"/>
<proteinExistence type="inferred from homology"/>
<dbReference type="InterPro" id="IPR050383">
    <property type="entry name" value="GlyoxalaseI/FosfomycinResist"/>
</dbReference>
<dbReference type="PANTHER" id="PTHR21366">
    <property type="entry name" value="GLYOXALASE FAMILY PROTEIN"/>
    <property type="match status" value="1"/>
</dbReference>
<dbReference type="EMBL" id="FNXT01000363">
    <property type="protein sequence ID" value="SZX63987.1"/>
    <property type="molecule type" value="Genomic_DNA"/>
</dbReference>
<name>A0A383VEP7_TETOB</name>
<organism evidence="4 5">
    <name type="scientific">Tetradesmus obliquus</name>
    <name type="common">Green alga</name>
    <name type="synonym">Acutodesmus obliquus</name>
    <dbReference type="NCBI Taxonomy" id="3088"/>
    <lineage>
        <taxon>Eukaryota</taxon>
        <taxon>Viridiplantae</taxon>
        <taxon>Chlorophyta</taxon>
        <taxon>core chlorophytes</taxon>
        <taxon>Chlorophyceae</taxon>
        <taxon>CS clade</taxon>
        <taxon>Sphaeropleales</taxon>
        <taxon>Scenedesmaceae</taxon>
        <taxon>Tetradesmus</taxon>
    </lineage>
</organism>
<accession>A0A383VEP7</accession>
<evidence type="ECO:0000256" key="2">
    <source>
        <dbReference type="SAM" id="MobiDB-lite"/>
    </source>
</evidence>
<dbReference type="PANTHER" id="PTHR21366:SF14">
    <property type="entry name" value="GLYOXALASE DOMAIN-CONTAINING PROTEIN 5"/>
    <property type="match status" value="1"/>
</dbReference>
<dbReference type="InterPro" id="IPR004360">
    <property type="entry name" value="Glyas_Fos-R_dOase_dom"/>
</dbReference>
<dbReference type="InterPro" id="IPR037523">
    <property type="entry name" value="VOC_core"/>
</dbReference>
<dbReference type="PROSITE" id="PS51819">
    <property type="entry name" value="VOC"/>
    <property type="match status" value="1"/>
</dbReference>
<dbReference type="STRING" id="3088.A0A383VEP7"/>
<gene>
    <name evidence="4" type="ORF">BQ4739_LOCUS4523</name>
</gene>
<sequence length="176" mass="18534">MASAAAAAADSPASAPAGINVVGPDHIVLRVADPVASVAWYFSKLGLQPVRLQEYQDGKVPFPSVRVSSTFLIDFMKQKPADEQQQHEPQAAAAGTSKTSGSAAPANLDHLCLVVGGDDIEDVKQRLAEVGVQAEQQFDGVVVKRFGAQGDALSIYVRDPDSNVVELRTYNGQASS</sequence>
<dbReference type="Proteomes" id="UP000256970">
    <property type="component" value="Unassembled WGS sequence"/>
</dbReference>
<evidence type="ECO:0000313" key="5">
    <source>
        <dbReference type="Proteomes" id="UP000256970"/>
    </source>
</evidence>
<feature type="domain" description="VOC" evidence="3">
    <location>
        <begin position="23"/>
        <end position="170"/>
    </location>
</feature>
<dbReference type="Pfam" id="PF00903">
    <property type="entry name" value="Glyoxalase"/>
    <property type="match status" value="1"/>
</dbReference>
<dbReference type="InterPro" id="IPR029068">
    <property type="entry name" value="Glyas_Bleomycin-R_OHBP_Dase"/>
</dbReference>
<dbReference type="Gene3D" id="3.10.180.10">
    <property type="entry name" value="2,3-Dihydroxybiphenyl 1,2-Dioxygenase, domain 1"/>
    <property type="match status" value="1"/>
</dbReference>
<evidence type="ECO:0000256" key="1">
    <source>
        <dbReference type="ARBA" id="ARBA00010363"/>
    </source>
</evidence>
<comment type="similarity">
    <text evidence="1">Belongs to the glyoxalase I family.</text>
</comment>
<evidence type="ECO:0000259" key="3">
    <source>
        <dbReference type="PROSITE" id="PS51819"/>
    </source>
</evidence>
<keyword evidence="5" id="KW-1185">Reference proteome</keyword>
<evidence type="ECO:0000313" key="4">
    <source>
        <dbReference type="EMBL" id="SZX63987.1"/>
    </source>
</evidence>
<protein>
    <recommendedName>
        <fullName evidence="3">VOC domain-containing protein</fullName>
    </recommendedName>
</protein>
<reference evidence="4 5" key="1">
    <citation type="submission" date="2016-10" db="EMBL/GenBank/DDBJ databases">
        <authorList>
            <person name="Cai Z."/>
        </authorList>
    </citation>
    <scope>NUCLEOTIDE SEQUENCE [LARGE SCALE GENOMIC DNA]</scope>
</reference>